<comment type="subcellular location">
    <subcellularLocation>
        <location evidence="1">Cytoplasm</location>
    </subcellularLocation>
</comment>
<dbReference type="PANTHER" id="PTHR44329">
    <property type="entry name" value="SERINE/THREONINE-PROTEIN KINASE TNNI3K-RELATED"/>
    <property type="match status" value="1"/>
</dbReference>
<comment type="caution">
    <text evidence="16">The sequence shown here is derived from an EMBL/GenBank/DDBJ whole genome shotgun (WGS) entry which is preliminary data.</text>
</comment>
<dbReference type="AlphaFoldDB" id="A0A813Q8G6"/>
<dbReference type="InterPro" id="IPR008271">
    <property type="entry name" value="Ser/Thr_kinase_AS"/>
</dbReference>
<evidence type="ECO:0000256" key="9">
    <source>
        <dbReference type="ARBA" id="ARBA00022840"/>
    </source>
</evidence>
<evidence type="ECO:0000256" key="2">
    <source>
        <dbReference type="ARBA" id="ARBA00006529"/>
    </source>
</evidence>
<dbReference type="Proteomes" id="UP000663828">
    <property type="component" value="Unassembled WGS sequence"/>
</dbReference>
<feature type="domain" description="Protein kinase" evidence="15">
    <location>
        <begin position="179"/>
        <end position="425"/>
    </location>
</feature>
<dbReference type="GO" id="GO:0005524">
    <property type="term" value="F:ATP binding"/>
    <property type="evidence" value="ECO:0007669"/>
    <property type="project" value="UniProtKB-KW"/>
</dbReference>
<evidence type="ECO:0000256" key="13">
    <source>
        <dbReference type="PIRSR" id="PIRSR038165-50"/>
    </source>
</evidence>
<dbReference type="InterPro" id="IPR051681">
    <property type="entry name" value="Ser/Thr_Kinases-Pseudokinases"/>
</dbReference>
<comment type="catalytic activity">
    <reaction evidence="10">
        <text>L-threonyl-[protein] + ATP = O-phospho-L-threonyl-[protein] + ADP + H(+)</text>
        <dbReference type="Rhea" id="RHEA:46608"/>
        <dbReference type="Rhea" id="RHEA-COMP:11060"/>
        <dbReference type="Rhea" id="RHEA-COMP:11605"/>
        <dbReference type="ChEBI" id="CHEBI:15378"/>
        <dbReference type="ChEBI" id="CHEBI:30013"/>
        <dbReference type="ChEBI" id="CHEBI:30616"/>
        <dbReference type="ChEBI" id="CHEBI:61977"/>
        <dbReference type="ChEBI" id="CHEBI:456216"/>
        <dbReference type="EC" id="2.7.11.25"/>
    </reaction>
</comment>
<dbReference type="OrthoDB" id="339325at2759"/>
<keyword evidence="18" id="KW-1185">Reference proteome</keyword>
<feature type="region of interest" description="Disordered" evidence="14">
    <location>
        <begin position="72"/>
        <end position="91"/>
    </location>
</feature>
<dbReference type="Proteomes" id="UP000663852">
    <property type="component" value="Unassembled WGS sequence"/>
</dbReference>
<feature type="compositionally biased region" description="Basic and acidic residues" evidence="14">
    <location>
        <begin position="930"/>
        <end position="939"/>
    </location>
</feature>
<dbReference type="SMART" id="SM00220">
    <property type="entry name" value="S_TKc"/>
    <property type="match status" value="1"/>
</dbReference>
<evidence type="ECO:0000256" key="14">
    <source>
        <dbReference type="SAM" id="MobiDB-lite"/>
    </source>
</evidence>
<evidence type="ECO:0000313" key="18">
    <source>
        <dbReference type="Proteomes" id="UP000663828"/>
    </source>
</evidence>
<accession>A0A813Q8G6</accession>
<evidence type="ECO:0000256" key="12">
    <source>
        <dbReference type="PIRNR" id="PIRNR038165"/>
    </source>
</evidence>
<keyword evidence="9 12" id="KW-0067">ATP-binding</keyword>
<evidence type="ECO:0000256" key="4">
    <source>
        <dbReference type="ARBA" id="ARBA00022490"/>
    </source>
</evidence>
<feature type="compositionally biased region" description="Basic and acidic residues" evidence="14">
    <location>
        <begin position="792"/>
        <end position="814"/>
    </location>
</feature>
<feature type="compositionally biased region" description="Basic residues" evidence="14">
    <location>
        <begin position="625"/>
        <end position="638"/>
    </location>
</feature>
<dbReference type="PRINTS" id="PR00109">
    <property type="entry name" value="TYRKINASE"/>
</dbReference>
<sequence length="939" mass="105213">MSPAPDLTEETIILNSLPSTAVLNVLSSSDELDNNQFNEERMDLGSLAMDSMESVDLSGDDEEPATITKENVGGFTTCSAPSTPTGERDLPGGFRRPSLSATTTNDLSQIEVTYQGVGTNENNPNNDDGTGLIDSFLGCLKPFFSAVNKIGENMKYSRDTSNPSSKTTEDWIIPIDSIMNDLVLIGTGIEGSVYRGKLNGQDVACKRVKSEEETNIKHLKKLNHNNVIRFRGVSISSPLFYIVMDYCPYGSLYDVLKRRREKDSCTKPTQVLDWSKQISNGVNYLHSNKIVHRDLKSPNILIADDSILKISDFGTSKQLGSKQGQIMSFNGTSAWMAPEVIRREPCSEKVDVWSFGIVLWEILTCEVPYHNIDPNAVMWGVGKGSLTLPIPSSVPEGFKLLMTMCWKQCPANRPSFQQIIKHLSISEPEIVLFEQEQEYVELTRVWATEINEQLARLPTIDISATLQMSNDELMKKRKEELQHIADIRAHYQTKVQQVNTLYVELSSLMMQLQKREQEVKKKERALNIQSHSSTGTTTNKKRTLNSILEARKKSVQSIKAASFNLNDPITMLSQVSSKKSYSFKSNTGLSNSQPPVGSHHNTTSTSPPTALTVGNNQDSSSIKTVQRRKKGLGHRRNNSKGSATSWTPPSLAAIADQEKKRASINVTVNQIFDPSIETKSPLPTISADIDSKSNTNNRQLNPQNLKLDLQTYSTTTQLSPTNQQRPPTIFTYAPRKSSSSDPEDFEANQHHNLTRQRRRRLLNQSSTKTASPSSTRSAKSISFDQNTPLAEEFDREKNFIEDKHDHEKGSDLRKCPRSVSFQHAPPTTNDLSPSYHSRTSFNRAKRYSSSEEGEVEEIQSDDYVLDDEKHRARHENLNRESIGIFSSESEIYNENVTDTSLSKNEGMFSDEGGHVSDDRPQSRESLLNSEPEHEWLDRD</sequence>
<dbReference type="InterPro" id="IPR000719">
    <property type="entry name" value="Prot_kinase_dom"/>
</dbReference>
<gene>
    <name evidence="17" type="ORF">EDS130_LOCUS22602</name>
    <name evidence="16" type="ORF">XAT740_LOCUS1058</name>
</gene>
<evidence type="ECO:0000259" key="15">
    <source>
        <dbReference type="PROSITE" id="PS50011"/>
    </source>
</evidence>
<feature type="compositionally biased region" description="Polar residues" evidence="14">
    <location>
        <begin position="612"/>
        <end position="624"/>
    </location>
</feature>
<dbReference type="EMBL" id="CAJNOJ010000119">
    <property type="protein sequence ID" value="CAF1150829.1"/>
    <property type="molecule type" value="Genomic_DNA"/>
</dbReference>
<comment type="similarity">
    <text evidence="2 12">Belongs to the protein kinase superfamily. STE Ser/Thr protein kinase family. MAP kinase kinase kinase subfamily.</text>
</comment>
<dbReference type="EMBL" id="CAJNOR010000031">
    <property type="protein sequence ID" value="CAF0763351.1"/>
    <property type="molecule type" value="Genomic_DNA"/>
</dbReference>
<feature type="compositionally biased region" description="Polar residues" evidence="14">
    <location>
        <begin position="768"/>
        <end position="788"/>
    </location>
</feature>
<evidence type="ECO:0000313" key="16">
    <source>
        <dbReference type="EMBL" id="CAF0763351.1"/>
    </source>
</evidence>
<name>A0A813Q8G6_ADIRI</name>
<evidence type="ECO:0000313" key="17">
    <source>
        <dbReference type="EMBL" id="CAF1150829.1"/>
    </source>
</evidence>
<feature type="compositionally biased region" description="Polar residues" evidence="14">
    <location>
        <begin position="582"/>
        <end position="601"/>
    </location>
</feature>
<dbReference type="Gene3D" id="3.30.200.20">
    <property type="entry name" value="Phosphorylase Kinase, domain 1"/>
    <property type="match status" value="1"/>
</dbReference>
<dbReference type="SUPFAM" id="SSF56112">
    <property type="entry name" value="Protein kinase-like (PK-like)"/>
    <property type="match status" value="1"/>
</dbReference>
<evidence type="ECO:0000256" key="8">
    <source>
        <dbReference type="ARBA" id="ARBA00022777"/>
    </source>
</evidence>
<dbReference type="PROSITE" id="PS50011">
    <property type="entry name" value="PROTEIN_KINASE_DOM"/>
    <property type="match status" value="1"/>
</dbReference>
<keyword evidence="6 12" id="KW-0808">Transferase</keyword>
<dbReference type="InterPro" id="IPR001245">
    <property type="entry name" value="Ser-Thr/Tyr_kinase_cat_dom"/>
</dbReference>
<evidence type="ECO:0000256" key="7">
    <source>
        <dbReference type="ARBA" id="ARBA00022741"/>
    </source>
</evidence>
<evidence type="ECO:0000256" key="10">
    <source>
        <dbReference type="ARBA" id="ARBA00047559"/>
    </source>
</evidence>
<dbReference type="GO" id="GO:0004709">
    <property type="term" value="F:MAP kinase kinase kinase activity"/>
    <property type="evidence" value="ECO:0007669"/>
    <property type="project" value="UniProtKB-EC"/>
</dbReference>
<feature type="compositionally biased region" description="Polar residues" evidence="14">
    <location>
        <begin position="74"/>
        <end position="85"/>
    </location>
</feature>
<comment type="catalytic activity">
    <reaction evidence="11">
        <text>L-seryl-[protein] + ATP = O-phospho-L-seryl-[protein] + ADP + H(+)</text>
        <dbReference type="Rhea" id="RHEA:17989"/>
        <dbReference type="Rhea" id="RHEA-COMP:9863"/>
        <dbReference type="Rhea" id="RHEA-COMP:11604"/>
        <dbReference type="ChEBI" id="CHEBI:15378"/>
        <dbReference type="ChEBI" id="CHEBI:29999"/>
        <dbReference type="ChEBI" id="CHEBI:30616"/>
        <dbReference type="ChEBI" id="CHEBI:83421"/>
        <dbReference type="ChEBI" id="CHEBI:456216"/>
        <dbReference type="EC" id="2.7.11.25"/>
    </reaction>
</comment>
<feature type="compositionally biased region" description="Polar residues" evidence="14">
    <location>
        <begin position="639"/>
        <end position="648"/>
    </location>
</feature>
<keyword evidence="5 12" id="KW-0723">Serine/threonine-protein kinase</keyword>
<dbReference type="PIRSF" id="PIRSF038165">
    <property type="entry name" value="MAPKKK12_MAPKKK13"/>
    <property type="match status" value="1"/>
</dbReference>
<evidence type="ECO:0000256" key="5">
    <source>
        <dbReference type="ARBA" id="ARBA00022527"/>
    </source>
</evidence>
<dbReference type="PANTHER" id="PTHR44329:SF304">
    <property type="entry name" value="MITOGEN-ACTIVATED PROTEIN KINASE KINASE KINASE 13-LIKE ISOFORM X1"/>
    <property type="match status" value="1"/>
</dbReference>
<reference evidence="16" key="1">
    <citation type="submission" date="2021-02" db="EMBL/GenBank/DDBJ databases">
        <authorList>
            <person name="Nowell W R."/>
        </authorList>
    </citation>
    <scope>NUCLEOTIDE SEQUENCE</scope>
</reference>
<evidence type="ECO:0000256" key="11">
    <source>
        <dbReference type="ARBA" id="ARBA00048329"/>
    </source>
</evidence>
<proteinExistence type="inferred from homology"/>
<feature type="compositionally biased region" description="Polar residues" evidence="14">
    <location>
        <begin position="819"/>
        <end position="842"/>
    </location>
</feature>
<feature type="region of interest" description="Disordered" evidence="14">
    <location>
        <begin position="676"/>
        <end position="859"/>
    </location>
</feature>
<feature type="region of interest" description="Disordered" evidence="14">
    <location>
        <begin position="522"/>
        <end position="543"/>
    </location>
</feature>
<feature type="active site" description="Proton acceptor" evidence="13">
    <location>
        <position position="294"/>
    </location>
</feature>
<dbReference type="InterPro" id="IPR017419">
    <property type="entry name" value="MAP3K12_MAP3K13"/>
</dbReference>
<feature type="compositionally biased region" description="Basic residues" evidence="14">
    <location>
        <begin position="752"/>
        <end position="761"/>
    </location>
</feature>
<protein>
    <recommendedName>
        <fullName evidence="3 12">Mitogen-activated protein kinase kinase kinase</fullName>
        <ecNumber evidence="3 12">2.7.11.25</ecNumber>
    </recommendedName>
</protein>
<dbReference type="Pfam" id="PF07714">
    <property type="entry name" value="PK_Tyr_Ser-Thr"/>
    <property type="match status" value="1"/>
</dbReference>
<organism evidence="16 18">
    <name type="scientific">Adineta ricciae</name>
    <name type="common">Rotifer</name>
    <dbReference type="NCBI Taxonomy" id="249248"/>
    <lineage>
        <taxon>Eukaryota</taxon>
        <taxon>Metazoa</taxon>
        <taxon>Spiralia</taxon>
        <taxon>Gnathifera</taxon>
        <taxon>Rotifera</taxon>
        <taxon>Eurotatoria</taxon>
        <taxon>Bdelloidea</taxon>
        <taxon>Adinetida</taxon>
        <taxon>Adinetidae</taxon>
        <taxon>Adineta</taxon>
    </lineage>
</organism>
<feature type="region of interest" description="Disordered" evidence="14">
    <location>
        <begin position="886"/>
        <end position="939"/>
    </location>
</feature>
<feature type="region of interest" description="Disordered" evidence="14">
    <location>
        <begin position="582"/>
        <end position="650"/>
    </location>
</feature>
<feature type="compositionally biased region" description="Polar residues" evidence="14">
    <location>
        <begin position="692"/>
        <end position="726"/>
    </location>
</feature>
<feature type="compositionally biased region" description="Polar residues" evidence="14">
    <location>
        <begin position="892"/>
        <end position="903"/>
    </location>
</feature>
<keyword evidence="8 12" id="KW-0418">Kinase</keyword>
<dbReference type="EC" id="2.7.11.25" evidence="3 12"/>
<feature type="compositionally biased region" description="Basic and acidic residues" evidence="14">
    <location>
        <begin position="911"/>
        <end position="922"/>
    </location>
</feature>
<dbReference type="Gene3D" id="1.10.510.10">
    <property type="entry name" value="Transferase(Phosphotransferase) domain 1"/>
    <property type="match status" value="1"/>
</dbReference>
<feature type="compositionally biased region" description="Polar residues" evidence="14">
    <location>
        <begin position="527"/>
        <end position="538"/>
    </location>
</feature>
<dbReference type="GO" id="GO:0005737">
    <property type="term" value="C:cytoplasm"/>
    <property type="evidence" value="ECO:0007669"/>
    <property type="project" value="UniProtKB-SubCell"/>
</dbReference>
<keyword evidence="4" id="KW-0963">Cytoplasm</keyword>
<keyword evidence="7 12" id="KW-0547">Nucleotide-binding</keyword>
<evidence type="ECO:0000256" key="1">
    <source>
        <dbReference type="ARBA" id="ARBA00004496"/>
    </source>
</evidence>
<evidence type="ECO:0000256" key="6">
    <source>
        <dbReference type="ARBA" id="ARBA00022679"/>
    </source>
</evidence>
<evidence type="ECO:0000256" key="3">
    <source>
        <dbReference type="ARBA" id="ARBA00012406"/>
    </source>
</evidence>
<dbReference type="PROSITE" id="PS00108">
    <property type="entry name" value="PROTEIN_KINASE_ST"/>
    <property type="match status" value="1"/>
</dbReference>
<dbReference type="InterPro" id="IPR011009">
    <property type="entry name" value="Kinase-like_dom_sf"/>
</dbReference>